<dbReference type="RefSeq" id="WP_375520226.1">
    <property type="nucleotide sequence ID" value="NZ_JBHIRY010000009.1"/>
</dbReference>
<keyword evidence="2" id="KW-1185">Reference proteome</keyword>
<name>A0ABV5C0Y5_9BACL</name>
<gene>
    <name evidence="1" type="ORF">ACE5LO_11835</name>
</gene>
<dbReference type="EMBL" id="JBHIRY010000009">
    <property type="protein sequence ID" value="MFB5761081.1"/>
    <property type="molecule type" value="Genomic_DNA"/>
</dbReference>
<proteinExistence type="predicted"/>
<sequence>MPYTISNNTHDTVRVSISADYSVYAGNKDLLPGESLDCVLDSYGKLLYDTTTVDLDYDGSWDTCHLYLDHTIDDLLNKGLTVTGSVSEEEKDNIKKREEEEVKREAEQKRFEERRERILHAREHFADEWKNLTFAASAEEIRAVIVDCEALRLHKTLQQEDVTIQVEASLCISESSIPSTLREHVVTADVEFSIYGDDKYDTHIKIYMFVYCDRRSIFDFASNPEKFAALINDGFGDAWGYNLHERSKWGGKADKSTNYCNLRVELQG</sequence>
<protein>
    <submittedName>
        <fullName evidence="1">Uncharacterized protein</fullName>
    </submittedName>
</protein>
<reference evidence="1 2" key="1">
    <citation type="submission" date="2024-09" db="EMBL/GenBank/DDBJ databases">
        <title>Paenibacillus zeirhizospherea sp. nov., isolated from surface of the maize (Zea mays) roots in a horticulture field, Hungary.</title>
        <authorList>
            <person name="Marton D."/>
            <person name="Farkas M."/>
            <person name="Bedics A."/>
            <person name="Toth E."/>
            <person name="Tancsics A."/>
            <person name="Boka K."/>
            <person name="Marati G."/>
            <person name="Kriszt B."/>
            <person name="Cserhati M."/>
        </authorList>
    </citation>
    <scope>NUCLEOTIDE SEQUENCE [LARGE SCALE GENOMIC DNA]</scope>
    <source>
        <strain evidence="1 2">JCM 18446</strain>
    </source>
</reference>
<evidence type="ECO:0000313" key="1">
    <source>
        <dbReference type="EMBL" id="MFB5761081.1"/>
    </source>
</evidence>
<comment type="caution">
    <text evidence="1">The sequence shown here is derived from an EMBL/GenBank/DDBJ whole genome shotgun (WGS) entry which is preliminary data.</text>
</comment>
<evidence type="ECO:0000313" key="2">
    <source>
        <dbReference type="Proteomes" id="UP001580430"/>
    </source>
</evidence>
<accession>A0ABV5C0Y5</accession>
<organism evidence="1 2">
    <name type="scientific">Paenibacillus medicaginis</name>
    <dbReference type="NCBI Taxonomy" id="1470560"/>
    <lineage>
        <taxon>Bacteria</taxon>
        <taxon>Bacillati</taxon>
        <taxon>Bacillota</taxon>
        <taxon>Bacilli</taxon>
        <taxon>Bacillales</taxon>
        <taxon>Paenibacillaceae</taxon>
        <taxon>Paenibacillus</taxon>
    </lineage>
</organism>
<dbReference type="Proteomes" id="UP001580430">
    <property type="component" value="Unassembled WGS sequence"/>
</dbReference>